<accession>A0A5C4THZ0</accession>
<feature type="transmembrane region" description="Helical" evidence="7">
    <location>
        <begin position="112"/>
        <end position="131"/>
    </location>
</feature>
<evidence type="ECO:0000256" key="6">
    <source>
        <dbReference type="PIRSR" id="PIRSR604254-1"/>
    </source>
</evidence>
<evidence type="ECO:0000313" key="9">
    <source>
        <dbReference type="Proteomes" id="UP000313312"/>
    </source>
</evidence>
<feature type="transmembrane region" description="Helical" evidence="7">
    <location>
        <begin position="55"/>
        <end position="76"/>
    </location>
</feature>
<evidence type="ECO:0000256" key="1">
    <source>
        <dbReference type="ARBA" id="ARBA00004127"/>
    </source>
</evidence>
<dbReference type="InterPro" id="IPR004254">
    <property type="entry name" value="AdipoR/HlyIII-related"/>
</dbReference>
<sequence>MIEKFRQSRNYRILDETLSAMTHGFGVALSIAGLVLIILRGVGVGGAMRITAFSIYGSILVLFYLASTLFHSLVFTKAKKVFQIFDHSAIYLLIAGTYLPYCLVTIGGILGWTTLIIIWAMAIAGIIYKSLYGNQYPIGSTVIYVIMGWMCLIDIWPLWNNLSHLSFWLLVLGGIAFTSGAVIYSFKKILFGHVIWHLFVMLGTVLMYFSIYLSV</sequence>
<keyword evidence="6" id="KW-0479">Metal-binding</keyword>
<reference evidence="8 9" key="1">
    <citation type="submission" date="2018-05" db="EMBL/GenBank/DDBJ databases">
        <title>Lactobacillus sanfranciscensis Ah4 draft denome sequence.</title>
        <authorList>
            <person name="Zhang G."/>
        </authorList>
    </citation>
    <scope>NUCLEOTIDE SEQUENCE [LARGE SCALE GENOMIC DNA]</scope>
    <source>
        <strain evidence="8 9">Ah4</strain>
    </source>
</reference>
<dbReference type="RefSeq" id="WP_103434543.1">
    <property type="nucleotide sequence ID" value="NZ_JARBEV010000012.1"/>
</dbReference>
<feature type="binding site" evidence="6">
    <location>
        <position position="197"/>
    </location>
    <ligand>
        <name>Zn(2+)</name>
        <dbReference type="ChEBI" id="CHEBI:29105"/>
    </ligand>
</feature>
<keyword evidence="3 7" id="KW-0812">Transmembrane</keyword>
<dbReference type="Pfam" id="PF03006">
    <property type="entry name" value="HlyIII"/>
    <property type="match status" value="1"/>
</dbReference>
<feature type="transmembrane region" description="Helical" evidence="7">
    <location>
        <begin position="165"/>
        <end position="186"/>
    </location>
</feature>
<feature type="transmembrane region" description="Helical" evidence="7">
    <location>
        <begin position="21"/>
        <end position="43"/>
    </location>
</feature>
<dbReference type="PANTHER" id="PTHR20855">
    <property type="entry name" value="ADIPOR/PROGESTIN RECEPTOR-RELATED"/>
    <property type="match status" value="1"/>
</dbReference>
<dbReference type="AlphaFoldDB" id="A0A5C4THZ0"/>
<name>A0A5C4THZ0_FRUSA</name>
<evidence type="ECO:0000256" key="2">
    <source>
        <dbReference type="ARBA" id="ARBA00008488"/>
    </source>
</evidence>
<dbReference type="InterPro" id="IPR005744">
    <property type="entry name" value="Hy-lIII"/>
</dbReference>
<keyword evidence="5 7" id="KW-0472">Membrane</keyword>
<evidence type="ECO:0000256" key="5">
    <source>
        <dbReference type="ARBA" id="ARBA00023136"/>
    </source>
</evidence>
<feature type="transmembrane region" description="Helical" evidence="7">
    <location>
        <begin position="193"/>
        <end position="213"/>
    </location>
</feature>
<dbReference type="GO" id="GO:0140911">
    <property type="term" value="F:pore-forming activity"/>
    <property type="evidence" value="ECO:0007669"/>
    <property type="project" value="InterPro"/>
</dbReference>
<comment type="caution">
    <text evidence="8">The sequence shown here is derived from an EMBL/GenBank/DDBJ whole genome shotgun (WGS) entry which is preliminary data.</text>
</comment>
<dbReference type="GO" id="GO:0012505">
    <property type="term" value="C:endomembrane system"/>
    <property type="evidence" value="ECO:0007669"/>
    <property type="project" value="UniProtKB-SubCell"/>
</dbReference>
<dbReference type="NCBIfam" id="TIGR01065">
    <property type="entry name" value="hlyIII"/>
    <property type="match status" value="1"/>
</dbReference>
<evidence type="ECO:0000256" key="4">
    <source>
        <dbReference type="ARBA" id="ARBA00022989"/>
    </source>
</evidence>
<dbReference type="Proteomes" id="UP000313312">
    <property type="component" value="Unassembled WGS sequence"/>
</dbReference>
<gene>
    <name evidence="8" type="ORF">DID87_06110</name>
</gene>
<dbReference type="GO" id="GO:0046872">
    <property type="term" value="F:metal ion binding"/>
    <property type="evidence" value="ECO:0007669"/>
    <property type="project" value="UniProtKB-KW"/>
</dbReference>
<proteinExistence type="inferred from homology"/>
<evidence type="ECO:0000256" key="7">
    <source>
        <dbReference type="SAM" id="Phobius"/>
    </source>
</evidence>
<feature type="binding site" evidence="6">
    <location>
        <position position="71"/>
    </location>
    <ligand>
        <name>Zn(2+)</name>
        <dbReference type="ChEBI" id="CHEBI:29105"/>
    </ligand>
</feature>
<feature type="transmembrane region" description="Helical" evidence="7">
    <location>
        <begin position="138"/>
        <end position="159"/>
    </location>
</feature>
<feature type="binding site" evidence="6">
    <location>
        <position position="193"/>
    </location>
    <ligand>
        <name>Zn(2+)</name>
        <dbReference type="ChEBI" id="CHEBI:29105"/>
    </ligand>
</feature>
<comment type="subcellular location">
    <subcellularLocation>
        <location evidence="1">Endomembrane system</location>
        <topology evidence="1">Multi-pass membrane protein</topology>
    </subcellularLocation>
</comment>
<dbReference type="EMBL" id="QFCR01000024">
    <property type="protein sequence ID" value="TNK89960.1"/>
    <property type="molecule type" value="Genomic_DNA"/>
</dbReference>
<keyword evidence="6" id="KW-0862">Zinc</keyword>
<evidence type="ECO:0000313" key="8">
    <source>
        <dbReference type="EMBL" id="TNK89960.1"/>
    </source>
</evidence>
<organism evidence="8 9">
    <name type="scientific">Fructilactobacillus sanfranciscensis</name>
    <name type="common">Lactobacillus sanfranciscensis</name>
    <dbReference type="NCBI Taxonomy" id="1625"/>
    <lineage>
        <taxon>Bacteria</taxon>
        <taxon>Bacillati</taxon>
        <taxon>Bacillota</taxon>
        <taxon>Bacilli</taxon>
        <taxon>Lactobacillales</taxon>
        <taxon>Lactobacillaceae</taxon>
        <taxon>Fructilactobacillus</taxon>
    </lineage>
</organism>
<comment type="similarity">
    <text evidence="2">Belongs to the UPF0073 (Hly-III) family.</text>
</comment>
<keyword evidence="4 7" id="KW-1133">Transmembrane helix</keyword>
<feature type="transmembrane region" description="Helical" evidence="7">
    <location>
        <begin position="88"/>
        <end position="106"/>
    </location>
</feature>
<dbReference type="GO" id="GO:0016020">
    <property type="term" value="C:membrane"/>
    <property type="evidence" value="ECO:0007669"/>
    <property type="project" value="InterPro"/>
</dbReference>
<dbReference type="PANTHER" id="PTHR20855:SF129">
    <property type="entry name" value="HEMOLYSIN-3 HOMOLOG"/>
    <property type="match status" value="1"/>
</dbReference>
<evidence type="ECO:0000256" key="3">
    <source>
        <dbReference type="ARBA" id="ARBA00022692"/>
    </source>
</evidence>
<protein>
    <submittedName>
        <fullName evidence="8">Hemolysin III</fullName>
    </submittedName>
</protein>